<dbReference type="InterPro" id="IPR016208">
    <property type="entry name" value="Ald_Oxase/xanthine_DH-like"/>
</dbReference>
<evidence type="ECO:0000256" key="1">
    <source>
        <dbReference type="ARBA" id="ARBA00022505"/>
    </source>
</evidence>
<keyword evidence="2" id="KW-0560">Oxidoreductase</keyword>
<evidence type="ECO:0000259" key="4">
    <source>
        <dbReference type="SMART" id="SM01008"/>
    </source>
</evidence>
<dbReference type="Gene3D" id="3.30.365.10">
    <property type="entry name" value="Aldehyde oxidase/xanthine dehydrogenase, molybdopterin binding domain"/>
    <property type="match status" value="4"/>
</dbReference>
<dbReference type="EMBL" id="FWZX01000041">
    <property type="protein sequence ID" value="SMF80101.1"/>
    <property type="molecule type" value="Genomic_DNA"/>
</dbReference>
<dbReference type="Proteomes" id="UP000192917">
    <property type="component" value="Unassembled WGS sequence"/>
</dbReference>
<keyword evidence="1" id="KW-0500">Molybdenum</keyword>
<accession>A0A1Y6CPC3</accession>
<dbReference type="InterPro" id="IPR023393">
    <property type="entry name" value="START-like_dom_sf"/>
</dbReference>
<sequence>MSAAEPAPSQTSAKPGHLGRSLPRFEDAALLTGRGRFLDDLPVGPATLQAAILRSPHAHARIVKLDVSAARALPGVAAVLTSAEVQALSAPLVVGVKAPMTCWPIATDRVRYVGEPVAVVVAADRYLAEDALEAIAIDYAPLPAVVDPERALAAEAPVLHEGLGGNLASDRSFRYGDPEAAFETAAHRIGITVRYPRNAVTPIETYGMVCEWDPGEDGYEVTANFQGPFSIHAVIARSLKVPGNRLRLKTPRDSGGSFGVKQGMFPVIVLMALAARLAGRPVKWIEDRLEHLTASVSATNRVVTLAAAVEADGKITALDWDQLEDVGAHLRAPEPATLYRMHGNLTGAYDIRNLAVRNRVVVTNKTPTGLNRGFGGPQVYFALERLVQKIAVTLGLDPVAVIRRNLIPAGAFPYRTASGGLYDSGDYQKALETALRDGGHAALVEKRDRVRAAGGLYGIGFATVVEPSVSNMGYVSTVMTAAERAKAGPKNGAQATATVALDPVGGVSVHVASVPQGQGHRTVLAQTVADSLGLEPAQIRVVAELDTARDAWSIASGNYASRFAAAVAGTAHLAAEQLKAKLARLAAAQLNVPAEALVFEGGRVCAADTPDNAIPFARLAATAHWAPGTIPEAAGQALRETVYWTPPQLTAPTPDDQVNSSLCHGFILDICGVAVERASGRVVIDRYVTMHDCGRVLHPGMVEGQIVGGFANAVGAALYEEYAYGPDGAFLAGSFADYLVPTVAEVPRPEILHVETPSPFTPLGAKGVGEGNCMSTPVAIANAVADALGVEDVILPLTPARVRALLDEPEPPAPAGTAPAAPPKRAGGRALAGTGSAGFAAPPQRIWDTLLDPATLEAIVPGCHKVEKLSETRFLAEVTLGVGPVKGRYSVEVALSDLVEPASVTLTASASGALGTGAGQGHVRLAATPEGGTRLDYDYEADVGGKVAAVGGRLLDGAARLVIGQFFAALGRQAGGGTKGGGATDGGATDGAGAAGPWTGLLGRLLRLLGIGS</sequence>
<dbReference type="AlphaFoldDB" id="A0A1Y6CPC3"/>
<evidence type="ECO:0000313" key="6">
    <source>
        <dbReference type="Proteomes" id="UP000192917"/>
    </source>
</evidence>
<dbReference type="SUPFAM" id="SSF55961">
    <property type="entry name" value="Bet v1-like"/>
    <property type="match status" value="1"/>
</dbReference>
<dbReference type="Pfam" id="PF20256">
    <property type="entry name" value="MoCoBD_2"/>
    <property type="match status" value="1"/>
</dbReference>
<dbReference type="CDD" id="cd05018">
    <property type="entry name" value="CoxG"/>
    <property type="match status" value="1"/>
</dbReference>
<dbReference type="Gene3D" id="3.90.1170.50">
    <property type="entry name" value="Aldehyde oxidase/xanthine dehydrogenase, a/b hammerhead"/>
    <property type="match status" value="1"/>
</dbReference>
<dbReference type="SUPFAM" id="SSF56003">
    <property type="entry name" value="Molybdenum cofactor-binding domain"/>
    <property type="match status" value="1"/>
</dbReference>
<dbReference type="SUPFAM" id="SSF54665">
    <property type="entry name" value="CO dehydrogenase molybdoprotein N-domain-like"/>
    <property type="match status" value="1"/>
</dbReference>
<dbReference type="GO" id="GO:0016491">
    <property type="term" value="F:oxidoreductase activity"/>
    <property type="evidence" value="ECO:0007669"/>
    <property type="project" value="UniProtKB-KW"/>
</dbReference>
<name>A0A1Y6CPC3_9PROT</name>
<dbReference type="Pfam" id="PF06240">
    <property type="entry name" value="COXG"/>
    <property type="match status" value="1"/>
</dbReference>
<dbReference type="GO" id="GO:0005506">
    <property type="term" value="F:iron ion binding"/>
    <property type="evidence" value="ECO:0007669"/>
    <property type="project" value="InterPro"/>
</dbReference>
<dbReference type="Pfam" id="PF02738">
    <property type="entry name" value="MoCoBD_1"/>
    <property type="match status" value="1"/>
</dbReference>
<feature type="region of interest" description="Disordered" evidence="3">
    <location>
        <begin position="1"/>
        <end position="20"/>
    </location>
</feature>
<dbReference type="InterPro" id="IPR000674">
    <property type="entry name" value="Ald_Oxase/Xan_DH_a/b"/>
</dbReference>
<dbReference type="InterPro" id="IPR037165">
    <property type="entry name" value="AldOxase/xan_DH_Mopterin-bd_sf"/>
</dbReference>
<organism evidence="5 6">
    <name type="scientific">Tistlia consotensis USBA 355</name>
    <dbReference type="NCBI Taxonomy" id="560819"/>
    <lineage>
        <taxon>Bacteria</taxon>
        <taxon>Pseudomonadati</taxon>
        <taxon>Pseudomonadota</taxon>
        <taxon>Alphaproteobacteria</taxon>
        <taxon>Rhodospirillales</taxon>
        <taxon>Rhodovibrionaceae</taxon>
        <taxon>Tistlia</taxon>
    </lineage>
</organism>
<keyword evidence="6" id="KW-1185">Reference proteome</keyword>
<dbReference type="InterPro" id="IPR010419">
    <property type="entry name" value="CO_DH_gsu"/>
</dbReference>
<dbReference type="Gene3D" id="3.30.530.20">
    <property type="match status" value="1"/>
</dbReference>
<dbReference type="InterPro" id="IPR036856">
    <property type="entry name" value="Ald_Oxase/Xan_DH_a/b_sf"/>
</dbReference>
<dbReference type="InterPro" id="IPR008274">
    <property type="entry name" value="AldOxase/xan_DH_MoCoBD1"/>
</dbReference>
<evidence type="ECO:0000256" key="2">
    <source>
        <dbReference type="ARBA" id="ARBA00023002"/>
    </source>
</evidence>
<dbReference type="STRING" id="560819.SAMN05428998_1413"/>
<dbReference type="SMART" id="SM01008">
    <property type="entry name" value="Ald_Xan_dh_C"/>
    <property type="match status" value="1"/>
</dbReference>
<dbReference type="PANTHER" id="PTHR11908">
    <property type="entry name" value="XANTHINE DEHYDROGENASE"/>
    <property type="match status" value="1"/>
</dbReference>
<evidence type="ECO:0000313" key="5">
    <source>
        <dbReference type="EMBL" id="SMF80101.1"/>
    </source>
</evidence>
<dbReference type="RefSeq" id="WP_085126426.1">
    <property type="nucleotide sequence ID" value="NZ_FWZX01000041.1"/>
</dbReference>
<reference evidence="5 6" key="1">
    <citation type="submission" date="2017-04" db="EMBL/GenBank/DDBJ databases">
        <authorList>
            <person name="Afonso C.L."/>
            <person name="Miller P.J."/>
            <person name="Scott M.A."/>
            <person name="Spackman E."/>
            <person name="Goraichik I."/>
            <person name="Dimitrov K.M."/>
            <person name="Suarez D.L."/>
            <person name="Swayne D.E."/>
        </authorList>
    </citation>
    <scope>NUCLEOTIDE SEQUENCE [LARGE SCALE GENOMIC DNA]</scope>
    <source>
        <strain evidence="5 6">USBA 355</strain>
    </source>
</reference>
<gene>
    <name evidence="5" type="ORF">SAMN05428998_1413</name>
</gene>
<evidence type="ECO:0000256" key="3">
    <source>
        <dbReference type="SAM" id="MobiDB-lite"/>
    </source>
</evidence>
<protein>
    <submittedName>
        <fullName evidence="5">Xanthine dehydrogenase, molybdenum binding subunit apoprotein</fullName>
    </submittedName>
</protein>
<dbReference type="Pfam" id="PF01315">
    <property type="entry name" value="Ald_Xan_dh_C"/>
    <property type="match status" value="1"/>
</dbReference>
<proteinExistence type="predicted"/>
<feature type="compositionally biased region" description="Low complexity" evidence="3">
    <location>
        <begin position="815"/>
        <end position="833"/>
    </location>
</feature>
<dbReference type="PANTHER" id="PTHR11908:SF132">
    <property type="entry name" value="ALDEHYDE OXIDASE 1-RELATED"/>
    <property type="match status" value="1"/>
</dbReference>
<feature type="domain" description="Aldehyde oxidase/xanthine dehydrogenase a/b hammerhead" evidence="4">
    <location>
        <begin position="32"/>
        <end position="143"/>
    </location>
</feature>
<dbReference type="InterPro" id="IPR046867">
    <property type="entry name" value="AldOxase/xan_DH_MoCoBD2"/>
</dbReference>
<feature type="region of interest" description="Disordered" evidence="3">
    <location>
        <begin position="807"/>
        <end position="837"/>
    </location>
</feature>